<dbReference type="PANTHER" id="PTHR43194:SF4">
    <property type="entry name" value="AB HYDROLASE-1 DOMAIN-CONTAINING PROTEIN"/>
    <property type="match status" value="1"/>
</dbReference>
<evidence type="ECO:0000259" key="1">
    <source>
        <dbReference type="Pfam" id="PF00561"/>
    </source>
</evidence>
<dbReference type="EMBL" id="JAZHXI010000006">
    <property type="protein sequence ID" value="KAL2070171.1"/>
    <property type="molecule type" value="Genomic_DNA"/>
</dbReference>
<feature type="domain" description="AB hydrolase-1" evidence="1">
    <location>
        <begin position="46"/>
        <end position="218"/>
    </location>
</feature>
<dbReference type="SUPFAM" id="SSF53474">
    <property type="entry name" value="alpha/beta-Hydrolases"/>
    <property type="match status" value="1"/>
</dbReference>
<proteinExistence type="predicted"/>
<evidence type="ECO:0000313" key="3">
    <source>
        <dbReference type="Proteomes" id="UP001595075"/>
    </source>
</evidence>
<dbReference type="Gene3D" id="3.40.50.1820">
    <property type="entry name" value="alpha/beta hydrolase"/>
    <property type="match status" value="1"/>
</dbReference>
<accession>A0ABR4CLS6</accession>
<evidence type="ECO:0000313" key="2">
    <source>
        <dbReference type="EMBL" id="KAL2070171.1"/>
    </source>
</evidence>
<reference evidence="2 3" key="1">
    <citation type="journal article" date="2024" name="Commun. Biol.">
        <title>Comparative genomic analysis of thermophilic fungi reveals convergent evolutionary adaptations and gene losses.</title>
        <authorList>
            <person name="Steindorff A.S."/>
            <person name="Aguilar-Pontes M.V."/>
            <person name="Robinson A.J."/>
            <person name="Andreopoulos B."/>
            <person name="LaButti K."/>
            <person name="Kuo A."/>
            <person name="Mondo S."/>
            <person name="Riley R."/>
            <person name="Otillar R."/>
            <person name="Haridas S."/>
            <person name="Lipzen A."/>
            <person name="Grimwood J."/>
            <person name="Schmutz J."/>
            <person name="Clum A."/>
            <person name="Reid I.D."/>
            <person name="Moisan M.C."/>
            <person name="Butler G."/>
            <person name="Nguyen T.T.M."/>
            <person name="Dewar K."/>
            <person name="Conant G."/>
            <person name="Drula E."/>
            <person name="Henrissat B."/>
            <person name="Hansel C."/>
            <person name="Singer S."/>
            <person name="Hutchinson M.I."/>
            <person name="de Vries R.P."/>
            <person name="Natvig D.O."/>
            <person name="Powell A.J."/>
            <person name="Tsang A."/>
            <person name="Grigoriev I.V."/>
        </authorList>
    </citation>
    <scope>NUCLEOTIDE SEQUENCE [LARGE SCALE GENOMIC DNA]</scope>
    <source>
        <strain evidence="2 3">CBS 494.80</strain>
    </source>
</reference>
<keyword evidence="3" id="KW-1185">Reference proteome</keyword>
<organism evidence="2 3">
    <name type="scientific">Oculimacula yallundae</name>
    <dbReference type="NCBI Taxonomy" id="86028"/>
    <lineage>
        <taxon>Eukaryota</taxon>
        <taxon>Fungi</taxon>
        <taxon>Dikarya</taxon>
        <taxon>Ascomycota</taxon>
        <taxon>Pezizomycotina</taxon>
        <taxon>Leotiomycetes</taxon>
        <taxon>Helotiales</taxon>
        <taxon>Ploettnerulaceae</taxon>
        <taxon>Oculimacula</taxon>
    </lineage>
</organism>
<dbReference type="InterPro" id="IPR029058">
    <property type="entry name" value="AB_hydrolase_fold"/>
</dbReference>
<dbReference type="CDD" id="cd12809">
    <property type="entry name" value="Esterase_713_like-2"/>
    <property type="match status" value="1"/>
</dbReference>
<dbReference type="PANTHER" id="PTHR43194">
    <property type="entry name" value="HYDROLASE ALPHA/BETA FOLD FAMILY"/>
    <property type="match status" value="1"/>
</dbReference>
<name>A0ABR4CLS6_9HELO</name>
<protein>
    <recommendedName>
        <fullName evidence="1">AB hydrolase-1 domain-containing protein</fullName>
    </recommendedName>
</protein>
<gene>
    <name evidence="2" type="ORF">VTL71DRAFT_13197</name>
</gene>
<sequence>MAQETPNHRSYFYIGGEYVKTPSGQIFSGQMYVEKLTPADGCTKPYPIVFIHGGAQSGTNWLNKPDGDPGWASHFLASGFEVYLLDQTNTGRSGYNPAGEVKLSSFTAEFIQQRFTAIKDYPLWPQAKLHTQWPGTGLMGDPIFDAYYASTVPSPTNTTLQERSMLKAGVLLLSKIGPAVIIAHSQGSIPAWLWADARSDLVKALIQIEPKGPPFHEAIFSSDFTRPWGLTSIPLNYFPAPTDPAAPLAMQVMPPTSSDIVDYTLQAEPARQLVNLRNVPILIETGEASYHAMYDHCFVEFLRQAGCEKVEHLRLADVGIYGNGHLQFLEKNSEEIAGVLEAWIEKTVASL</sequence>
<dbReference type="Pfam" id="PF00561">
    <property type="entry name" value="Abhydrolase_1"/>
    <property type="match status" value="1"/>
</dbReference>
<dbReference type="InterPro" id="IPR050228">
    <property type="entry name" value="Carboxylesterase_BioH"/>
</dbReference>
<comment type="caution">
    <text evidence="2">The sequence shown here is derived from an EMBL/GenBank/DDBJ whole genome shotgun (WGS) entry which is preliminary data.</text>
</comment>
<dbReference type="InterPro" id="IPR000073">
    <property type="entry name" value="AB_hydrolase_1"/>
</dbReference>
<dbReference type="Proteomes" id="UP001595075">
    <property type="component" value="Unassembled WGS sequence"/>
</dbReference>